<organism evidence="1 2">
    <name type="scientific">Marinifilum flexuosum</name>
    <dbReference type="NCBI Taxonomy" id="1117708"/>
    <lineage>
        <taxon>Bacteria</taxon>
        <taxon>Pseudomonadati</taxon>
        <taxon>Bacteroidota</taxon>
        <taxon>Bacteroidia</taxon>
        <taxon>Marinilabiliales</taxon>
        <taxon>Marinifilaceae</taxon>
    </lineage>
</organism>
<evidence type="ECO:0000313" key="2">
    <source>
        <dbReference type="Proteomes" id="UP000284531"/>
    </source>
</evidence>
<dbReference type="OrthoDB" id="6198264at2"/>
<reference evidence="1 2" key="1">
    <citation type="submission" date="2018-09" db="EMBL/GenBank/DDBJ databases">
        <title>Genomic Encyclopedia of Archaeal and Bacterial Type Strains, Phase II (KMG-II): from individual species to whole genera.</title>
        <authorList>
            <person name="Goeker M."/>
        </authorList>
    </citation>
    <scope>NUCLEOTIDE SEQUENCE [LARGE SCALE GENOMIC DNA]</scope>
    <source>
        <strain evidence="1 2">DSM 21950</strain>
    </source>
</reference>
<accession>A0A419WSX8</accession>
<gene>
    <name evidence="1" type="ORF">BXY64_3443</name>
</gene>
<dbReference type="AlphaFoldDB" id="A0A419WSX8"/>
<dbReference type="Proteomes" id="UP000284531">
    <property type="component" value="Unassembled WGS sequence"/>
</dbReference>
<sequence>MKKVFIALIVVAALGLSFTQIPFLQDLTFAIVSNLTEQTELKVKGKTLYMDGLINAKTPEQFKTIFTEHQNIDTLVMLEVPGSVDDEANLEVAKWISKKHLVFVLESKSMIASGGTDFFLSGKKRIIKKGAKVGVHSWAGEGKVATDFPKGHEYHQPYIDYYMAVGWSKAEAEKFYYYTIESAAANDIYWMSDKELIEYQITTEPIQDMKIGIDS</sequence>
<name>A0A419WSX8_9BACT</name>
<dbReference type="RefSeq" id="WP_120241172.1">
    <property type="nucleotide sequence ID" value="NZ_RAPQ01000011.1"/>
</dbReference>
<dbReference type="EMBL" id="RAPQ01000011">
    <property type="protein sequence ID" value="RKD98584.1"/>
    <property type="molecule type" value="Genomic_DNA"/>
</dbReference>
<proteinExistence type="predicted"/>
<comment type="caution">
    <text evidence="1">The sequence shown here is derived from an EMBL/GenBank/DDBJ whole genome shotgun (WGS) entry which is preliminary data.</text>
</comment>
<evidence type="ECO:0000313" key="1">
    <source>
        <dbReference type="EMBL" id="RKD98584.1"/>
    </source>
</evidence>
<keyword evidence="2" id="KW-1185">Reference proteome</keyword>
<protein>
    <submittedName>
        <fullName evidence="1">Uncharacterized protein</fullName>
    </submittedName>
</protein>